<reference evidence="2" key="1">
    <citation type="submission" date="2020-11" db="EMBL/GenBank/DDBJ databases">
        <authorList>
            <person name="Koelle M."/>
            <person name="Horta M.A.C."/>
            <person name="Nowrousian M."/>
            <person name="Ohm R.A."/>
            <person name="Benz P."/>
            <person name="Pilgard A."/>
        </authorList>
    </citation>
    <scope>NUCLEOTIDE SEQUENCE</scope>
    <source>
        <strain evidence="2">FPRL280</strain>
    </source>
</reference>
<evidence type="ECO:0000313" key="3">
    <source>
        <dbReference type="Proteomes" id="UP000639403"/>
    </source>
</evidence>
<evidence type="ECO:0000256" key="1">
    <source>
        <dbReference type="SAM" id="MobiDB-lite"/>
    </source>
</evidence>
<feature type="compositionally biased region" description="Polar residues" evidence="1">
    <location>
        <begin position="57"/>
        <end position="76"/>
    </location>
</feature>
<protein>
    <submittedName>
        <fullName evidence="2">Uncharacterized protein</fullName>
    </submittedName>
</protein>
<dbReference type="Proteomes" id="UP000639403">
    <property type="component" value="Unassembled WGS sequence"/>
</dbReference>
<gene>
    <name evidence="2" type="ORF">IEO21_08273</name>
</gene>
<organism evidence="2 3">
    <name type="scientific">Rhodonia placenta</name>
    <dbReference type="NCBI Taxonomy" id="104341"/>
    <lineage>
        <taxon>Eukaryota</taxon>
        <taxon>Fungi</taxon>
        <taxon>Dikarya</taxon>
        <taxon>Basidiomycota</taxon>
        <taxon>Agaricomycotina</taxon>
        <taxon>Agaricomycetes</taxon>
        <taxon>Polyporales</taxon>
        <taxon>Adustoporiaceae</taxon>
        <taxon>Rhodonia</taxon>
    </lineage>
</organism>
<sequence>MLFIFTRRHRQRRRRAMQREGTSRQKTEDYREANGTVLREWLSRLGSLSRAVFSPDETLSCSPDATSHSPSRNQRASWAAPTHSLAATLPPLSLNSALRESVEQSSALSEASSLREEIARERRGVEEHVAELRHHGSSGALSRAFANTQGGEEAAPGYGVDDDDIAASRRQIEYLLAEIERLRAIESALADPPPAYDYSSSRGCMSCGHFIYPVLMSLPNKETT</sequence>
<dbReference type="AlphaFoldDB" id="A0A8H7NWL3"/>
<dbReference type="EMBL" id="JADOXO010000282">
    <property type="protein sequence ID" value="KAF9807293.1"/>
    <property type="molecule type" value="Genomic_DNA"/>
</dbReference>
<comment type="caution">
    <text evidence="2">The sequence shown here is derived from an EMBL/GenBank/DDBJ whole genome shotgun (WGS) entry which is preliminary data.</text>
</comment>
<reference evidence="2" key="2">
    <citation type="journal article" name="Front. Microbiol.">
        <title>Degradative Capacity of Two Strains of Rhodonia placenta: From Phenotype to Genotype.</title>
        <authorList>
            <person name="Kolle M."/>
            <person name="Horta M.A.C."/>
            <person name="Nowrousian M."/>
            <person name="Ohm R.A."/>
            <person name="Benz J.P."/>
            <person name="Pilgard A."/>
        </authorList>
    </citation>
    <scope>NUCLEOTIDE SEQUENCE</scope>
    <source>
        <strain evidence="2">FPRL280</strain>
    </source>
</reference>
<name>A0A8H7NWL3_9APHY</name>
<evidence type="ECO:0000313" key="2">
    <source>
        <dbReference type="EMBL" id="KAF9807293.1"/>
    </source>
</evidence>
<feature type="compositionally biased region" description="Basic and acidic residues" evidence="1">
    <location>
        <begin position="17"/>
        <end position="31"/>
    </location>
</feature>
<feature type="region of interest" description="Disordered" evidence="1">
    <location>
        <begin position="10"/>
        <end position="31"/>
    </location>
</feature>
<proteinExistence type="predicted"/>
<feature type="region of interest" description="Disordered" evidence="1">
    <location>
        <begin position="55"/>
        <end position="80"/>
    </location>
</feature>
<accession>A0A8H7NWL3</accession>